<accession>A0A1C3WDP8</accession>
<evidence type="ECO:0000256" key="1">
    <source>
        <dbReference type="SAM" id="Phobius"/>
    </source>
</evidence>
<keyword evidence="1" id="KW-0472">Membrane</keyword>
<name>A0A1C3WDP8_9BRAD</name>
<organism evidence="2 3">
    <name type="scientific">Bradyrhizobium yuanmingense</name>
    <dbReference type="NCBI Taxonomy" id="108015"/>
    <lineage>
        <taxon>Bacteria</taxon>
        <taxon>Pseudomonadati</taxon>
        <taxon>Pseudomonadota</taxon>
        <taxon>Alphaproteobacteria</taxon>
        <taxon>Hyphomicrobiales</taxon>
        <taxon>Nitrobacteraceae</taxon>
        <taxon>Bradyrhizobium</taxon>
    </lineage>
</organism>
<feature type="transmembrane region" description="Helical" evidence="1">
    <location>
        <begin position="12"/>
        <end position="31"/>
    </location>
</feature>
<dbReference type="AlphaFoldDB" id="A0A1C3WDP8"/>
<dbReference type="Proteomes" id="UP000183174">
    <property type="component" value="Unassembled WGS sequence"/>
</dbReference>
<evidence type="ECO:0000313" key="2">
    <source>
        <dbReference type="EMBL" id="SCB38103.1"/>
    </source>
</evidence>
<evidence type="ECO:0000313" key="3">
    <source>
        <dbReference type="Proteomes" id="UP000183174"/>
    </source>
</evidence>
<proteinExistence type="predicted"/>
<dbReference type="RefSeq" id="WP_036025687.1">
    <property type="nucleotide sequence ID" value="NZ_FMAE01000005.1"/>
</dbReference>
<dbReference type="EMBL" id="FMAE01000005">
    <property type="protein sequence ID" value="SCB38103.1"/>
    <property type="molecule type" value="Genomic_DNA"/>
</dbReference>
<protein>
    <submittedName>
        <fullName evidence="2">FkbH-like domain-containing protein</fullName>
    </submittedName>
</protein>
<gene>
    <name evidence="2" type="ORF">GA0061099_1005766</name>
</gene>
<keyword evidence="1" id="KW-1133">Transmembrane helix</keyword>
<keyword evidence="1" id="KW-0812">Transmembrane</keyword>
<dbReference type="PROSITE" id="PS51257">
    <property type="entry name" value="PROKAR_LIPOPROTEIN"/>
    <property type="match status" value="1"/>
</dbReference>
<sequence length="108" mass="12606">MRLEDLFGDSGLISVVIAKIDGGVFVLNTWLMSCRVLKRQVEDKIMYEIFRLAEVAGCMTVRVIYLPTTKNRIVAEFYEEFGFARMEDSATRKEFELEVRKYQVHSTR</sequence>
<reference evidence="2 3" key="1">
    <citation type="submission" date="2016-08" db="EMBL/GenBank/DDBJ databases">
        <authorList>
            <person name="Seilhamer J.J."/>
        </authorList>
    </citation>
    <scope>NUCLEOTIDE SEQUENCE [LARGE SCALE GENOMIC DNA]</scope>
    <source>
        <strain evidence="2 3">CCBAU 10071</strain>
    </source>
</reference>